<proteinExistence type="inferred from homology"/>
<protein>
    <submittedName>
        <fullName evidence="7">6183_t:CDS:1</fullName>
    </submittedName>
</protein>
<reference evidence="7" key="1">
    <citation type="submission" date="2021-06" db="EMBL/GenBank/DDBJ databases">
        <authorList>
            <person name="Kallberg Y."/>
            <person name="Tangrot J."/>
            <person name="Rosling A."/>
        </authorList>
    </citation>
    <scope>NUCLEOTIDE SEQUENCE</scope>
    <source>
        <strain evidence="7">FL130A</strain>
    </source>
</reference>
<name>A0A9N9FPP1_9GLOM</name>
<evidence type="ECO:0000256" key="6">
    <source>
        <dbReference type="SAM" id="Phobius"/>
    </source>
</evidence>
<organism evidence="7 8">
    <name type="scientific">Ambispora leptoticha</name>
    <dbReference type="NCBI Taxonomy" id="144679"/>
    <lineage>
        <taxon>Eukaryota</taxon>
        <taxon>Fungi</taxon>
        <taxon>Fungi incertae sedis</taxon>
        <taxon>Mucoromycota</taxon>
        <taxon>Glomeromycotina</taxon>
        <taxon>Glomeromycetes</taxon>
        <taxon>Archaeosporales</taxon>
        <taxon>Ambisporaceae</taxon>
        <taxon>Ambispora</taxon>
    </lineage>
</organism>
<dbReference type="EMBL" id="CAJVPS010001698">
    <property type="protein sequence ID" value="CAG8547801.1"/>
    <property type="molecule type" value="Genomic_DNA"/>
</dbReference>
<evidence type="ECO:0000256" key="3">
    <source>
        <dbReference type="ARBA" id="ARBA00022692"/>
    </source>
</evidence>
<keyword evidence="8" id="KW-1185">Reference proteome</keyword>
<feature type="transmembrane region" description="Helical" evidence="6">
    <location>
        <begin position="67"/>
        <end position="90"/>
    </location>
</feature>
<feature type="transmembrane region" description="Helical" evidence="6">
    <location>
        <begin position="110"/>
        <end position="130"/>
    </location>
</feature>
<dbReference type="OrthoDB" id="2131401at2759"/>
<dbReference type="Pfam" id="PF10190">
    <property type="entry name" value="Tmemb_170"/>
    <property type="match status" value="1"/>
</dbReference>
<dbReference type="Proteomes" id="UP000789508">
    <property type="component" value="Unassembled WGS sequence"/>
</dbReference>
<comment type="similarity">
    <text evidence="2">Belongs to the TMEM170 family.</text>
</comment>
<gene>
    <name evidence="7" type="ORF">ALEPTO_LOCUS5726</name>
</gene>
<accession>A0A9N9FPP1</accession>
<dbReference type="AlphaFoldDB" id="A0A9N9FPP1"/>
<dbReference type="GO" id="GO:0016020">
    <property type="term" value="C:membrane"/>
    <property type="evidence" value="ECO:0007669"/>
    <property type="project" value="UniProtKB-SubCell"/>
</dbReference>
<keyword evidence="3 6" id="KW-0812">Transmembrane</keyword>
<evidence type="ECO:0000256" key="4">
    <source>
        <dbReference type="ARBA" id="ARBA00022989"/>
    </source>
</evidence>
<dbReference type="InterPro" id="IPR019334">
    <property type="entry name" value="TMEM170A/B/YPR153W-like"/>
</dbReference>
<dbReference type="PANTHER" id="PTHR22779:SF6">
    <property type="entry name" value="SD17342P"/>
    <property type="match status" value="1"/>
</dbReference>
<feature type="transmembrane region" description="Helical" evidence="6">
    <location>
        <begin position="38"/>
        <end position="60"/>
    </location>
</feature>
<keyword evidence="4 6" id="KW-1133">Transmembrane helix</keyword>
<sequence>MDSTCTNCTDSWPSLFWPPFSERYILNLESSDVWRFTVIWTLIFYASIYGAAGLWAWAVFYRSRWSFMLPIIFVVVALLMGLVGGTIVGYTLNFFYDAGRFNMSTWVPCLWGLTQALFAVMGSYSTVTTIL</sequence>
<evidence type="ECO:0000256" key="2">
    <source>
        <dbReference type="ARBA" id="ARBA00006325"/>
    </source>
</evidence>
<dbReference type="PANTHER" id="PTHR22779">
    <property type="entry name" value="SD17342P"/>
    <property type="match status" value="1"/>
</dbReference>
<evidence type="ECO:0000256" key="5">
    <source>
        <dbReference type="ARBA" id="ARBA00023136"/>
    </source>
</evidence>
<comment type="subcellular location">
    <subcellularLocation>
        <location evidence="1">Membrane</location>
        <topology evidence="1">Multi-pass membrane protein</topology>
    </subcellularLocation>
</comment>
<keyword evidence="5 6" id="KW-0472">Membrane</keyword>
<comment type="caution">
    <text evidence="7">The sequence shown here is derived from an EMBL/GenBank/DDBJ whole genome shotgun (WGS) entry which is preliminary data.</text>
</comment>
<evidence type="ECO:0000256" key="1">
    <source>
        <dbReference type="ARBA" id="ARBA00004141"/>
    </source>
</evidence>
<evidence type="ECO:0000313" key="7">
    <source>
        <dbReference type="EMBL" id="CAG8547801.1"/>
    </source>
</evidence>
<evidence type="ECO:0000313" key="8">
    <source>
        <dbReference type="Proteomes" id="UP000789508"/>
    </source>
</evidence>